<evidence type="ECO:0000256" key="1">
    <source>
        <dbReference type="SAM" id="MobiDB-lite"/>
    </source>
</evidence>
<evidence type="ECO:0000259" key="2">
    <source>
        <dbReference type="PROSITE" id="PS50003"/>
    </source>
</evidence>
<dbReference type="PROSITE" id="PS50003">
    <property type="entry name" value="PH_DOMAIN"/>
    <property type="match status" value="1"/>
</dbReference>
<organism evidence="4">
    <name type="scientific">Phallusia mammillata</name>
    <dbReference type="NCBI Taxonomy" id="59560"/>
    <lineage>
        <taxon>Eukaryota</taxon>
        <taxon>Metazoa</taxon>
        <taxon>Chordata</taxon>
        <taxon>Tunicata</taxon>
        <taxon>Ascidiacea</taxon>
        <taxon>Phlebobranchia</taxon>
        <taxon>Ascidiidae</taxon>
        <taxon>Phallusia</taxon>
    </lineage>
</organism>
<evidence type="ECO:0000259" key="3">
    <source>
        <dbReference type="PROSITE" id="PS51064"/>
    </source>
</evidence>
<dbReference type="SUPFAM" id="SSF50729">
    <property type="entry name" value="PH domain-like"/>
    <property type="match status" value="2"/>
</dbReference>
<accession>A0A6F9DAP7</accession>
<gene>
    <name evidence="4" type="primary">Dok5</name>
</gene>
<dbReference type="GO" id="GO:0007169">
    <property type="term" value="P:cell surface receptor protein tyrosine kinase signaling pathway"/>
    <property type="evidence" value="ECO:0007669"/>
    <property type="project" value="TreeGrafter"/>
</dbReference>
<dbReference type="InterPro" id="IPR011993">
    <property type="entry name" value="PH-like_dom_sf"/>
</dbReference>
<feature type="domain" description="PH" evidence="2">
    <location>
        <begin position="3"/>
        <end position="104"/>
    </location>
</feature>
<dbReference type="EMBL" id="LR784625">
    <property type="protein sequence ID" value="CAB3239460.1"/>
    <property type="molecule type" value="mRNA"/>
</dbReference>
<feature type="compositionally biased region" description="Basic residues" evidence="1">
    <location>
        <begin position="282"/>
        <end position="291"/>
    </location>
</feature>
<dbReference type="Gene3D" id="2.30.29.30">
    <property type="entry name" value="Pleckstrin-homology domain (PH domain)/Phosphotyrosine-binding domain (PTB)"/>
    <property type="match status" value="2"/>
</dbReference>
<dbReference type="InterPro" id="IPR050996">
    <property type="entry name" value="Docking_Protein_DOK"/>
</dbReference>
<sequence>MGDEITSGTITYTKGAKKFNKKWGVLHSRSPTGVPRIELHDTKNTKAKNTISLDKCVKIQKSSPKDGKVFQLEVFFDDDKPQILSTTDEGELEKWASGISHVLFGGASDESSVFFDVEIKDTDMAKKFSLKGSYLLNVSAEDILLVDKKNRMTIIKWPLHLLRKYGRDKQEFSLEAGRRCPSGQGMFYFITDNYNAIFQEVEKNVKSIASRGRAQSTSSVGPPKPHPVLKAPHSPDMLIPVTPASSLYDDPLDVRREASASLVEDAYTYNEPINLQTASKSVKAKPGKAKPQKKENKTNILGKKKGAAKNSAPQKPPRQIPSAPQVEEAYQVFNGENDNLTSDYSSLDIGQEIEPNEYDSFHWTTNQKAEPTADSTYATAGDFPGSKNQETDVYDHVQR</sequence>
<dbReference type="SMART" id="SM01244">
    <property type="entry name" value="IRS"/>
    <property type="match status" value="1"/>
</dbReference>
<proteinExistence type="evidence at transcript level"/>
<dbReference type="AlphaFoldDB" id="A0A6F9DAP7"/>
<feature type="compositionally biased region" description="Polar residues" evidence="1">
    <location>
        <begin position="334"/>
        <end position="345"/>
    </location>
</feature>
<feature type="region of interest" description="Disordered" evidence="1">
    <location>
        <begin position="209"/>
        <end position="242"/>
    </location>
</feature>
<protein>
    <submittedName>
        <fullName evidence="4">Docking protein 5</fullName>
    </submittedName>
</protein>
<feature type="compositionally biased region" description="Polar residues" evidence="1">
    <location>
        <begin position="362"/>
        <end position="378"/>
    </location>
</feature>
<reference evidence="4" key="1">
    <citation type="submission" date="2020-04" db="EMBL/GenBank/DDBJ databases">
        <authorList>
            <person name="Neveu A P."/>
        </authorList>
    </citation>
    <scope>NUCLEOTIDE SEQUENCE</scope>
    <source>
        <tissue evidence="4">Whole embryo</tissue>
    </source>
</reference>
<dbReference type="PANTHER" id="PTHR21258:SF62">
    <property type="entry name" value="INSULIN RECEPTOR SUBSTRATE 1"/>
    <property type="match status" value="1"/>
</dbReference>
<name>A0A6F9DAP7_9ASCI</name>
<dbReference type="SMART" id="SM00310">
    <property type="entry name" value="PTBI"/>
    <property type="match status" value="1"/>
</dbReference>
<feature type="domain" description="IRS-type PTB" evidence="3">
    <location>
        <begin position="111"/>
        <end position="215"/>
    </location>
</feature>
<dbReference type="Pfam" id="PF02174">
    <property type="entry name" value="IRS"/>
    <property type="match status" value="1"/>
</dbReference>
<dbReference type="PROSITE" id="PS51064">
    <property type="entry name" value="IRS_PTB"/>
    <property type="match status" value="1"/>
</dbReference>
<dbReference type="GO" id="GO:0005737">
    <property type="term" value="C:cytoplasm"/>
    <property type="evidence" value="ECO:0007669"/>
    <property type="project" value="TreeGrafter"/>
</dbReference>
<dbReference type="GO" id="GO:0043410">
    <property type="term" value="P:positive regulation of MAPK cascade"/>
    <property type="evidence" value="ECO:0007669"/>
    <property type="project" value="TreeGrafter"/>
</dbReference>
<dbReference type="InterPro" id="IPR001849">
    <property type="entry name" value="PH_domain"/>
</dbReference>
<dbReference type="InterPro" id="IPR002404">
    <property type="entry name" value="IRS_PTB"/>
</dbReference>
<feature type="region of interest" description="Disordered" evidence="1">
    <location>
        <begin position="278"/>
        <end position="399"/>
    </location>
</feature>
<evidence type="ECO:0000313" key="4">
    <source>
        <dbReference type="EMBL" id="CAB3239460.1"/>
    </source>
</evidence>
<dbReference type="GO" id="GO:0007265">
    <property type="term" value="P:Ras protein signal transduction"/>
    <property type="evidence" value="ECO:0007669"/>
    <property type="project" value="TreeGrafter"/>
</dbReference>
<dbReference type="PANTHER" id="PTHR21258">
    <property type="entry name" value="DOCKING PROTEIN RELATED"/>
    <property type="match status" value="1"/>
</dbReference>
<feature type="compositionally biased region" description="Basic and acidic residues" evidence="1">
    <location>
        <begin position="389"/>
        <end position="399"/>
    </location>
</feature>